<gene>
    <name evidence="1" type="ORF">ACFO3E_14920</name>
</gene>
<evidence type="ECO:0000313" key="1">
    <source>
        <dbReference type="EMBL" id="MFC4595472.1"/>
    </source>
</evidence>
<sequence length="56" mass="6192">MAMTDFEDEGLRASLEAAIGAENVRCGRDIGERYRLDLTRRYAGTPAFLVKPGTTE</sequence>
<keyword evidence="2" id="KW-1185">Reference proteome</keyword>
<dbReference type="RefSeq" id="WP_380805687.1">
    <property type="nucleotide sequence ID" value="NZ_JBHSFZ010000032.1"/>
</dbReference>
<reference evidence="2" key="1">
    <citation type="journal article" date="2019" name="Int. J. Syst. Evol. Microbiol.">
        <title>The Global Catalogue of Microorganisms (GCM) 10K type strain sequencing project: providing services to taxonomists for standard genome sequencing and annotation.</title>
        <authorList>
            <consortium name="The Broad Institute Genomics Platform"/>
            <consortium name="The Broad Institute Genome Sequencing Center for Infectious Disease"/>
            <person name="Wu L."/>
            <person name="Ma J."/>
        </authorList>
    </citation>
    <scope>NUCLEOTIDE SEQUENCE [LARGE SCALE GENOMIC DNA]</scope>
    <source>
        <strain evidence="2">NBRC 103632</strain>
    </source>
</reference>
<comment type="caution">
    <text evidence="1">The sequence shown here is derived from an EMBL/GenBank/DDBJ whole genome shotgun (WGS) entry which is preliminary data.</text>
</comment>
<organism evidence="1 2">
    <name type="scientific">Sphingobium tyrosinilyticum</name>
    <dbReference type="NCBI Taxonomy" id="2715436"/>
    <lineage>
        <taxon>Bacteria</taxon>
        <taxon>Pseudomonadati</taxon>
        <taxon>Pseudomonadota</taxon>
        <taxon>Alphaproteobacteria</taxon>
        <taxon>Sphingomonadales</taxon>
        <taxon>Sphingomonadaceae</taxon>
        <taxon>Sphingobium</taxon>
    </lineage>
</organism>
<dbReference type="EMBL" id="JBHSFZ010000032">
    <property type="protein sequence ID" value="MFC4595472.1"/>
    <property type="molecule type" value="Genomic_DNA"/>
</dbReference>
<accession>A0ABV9F0N3</accession>
<name>A0ABV9F0N3_9SPHN</name>
<dbReference type="Proteomes" id="UP001595957">
    <property type="component" value="Unassembled WGS sequence"/>
</dbReference>
<protein>
    <submittedName>
        <fullName evidence="1">Uncharacterized protein</fullName>
    </submittedName>
</protein>
<evidence type="ECO:0000313" key="2">
    <source>
        <dbReference type="Proteomes" id="UP001595957"/>
    </source>
</evidence>
<proteinExistence type="predicted"/>